<dbReference type="Proteomes" id="UP000216133">
    <property type="component" value="Unassembled WGS sequence"/>
</dbReference>
<dbReference type="AlphaFoldDB" id="A0A268S5X0"/>
<evidence type="ECO:0000313" key="2">
    <source>
        <dbReference type="EMBL" id="PAF27807.1"/>
    </source>
</evidence>
<comment type="caution">
    <text evidence="2">The sequence shown here is derived from an EMBL/GenBank/DDBJ whole genome shotgun (WGS) entry which is preliminary data.</text>
</comment>
<organism evidence="2 3">
    <name type="scientific">Shouchella clausii</name>
    <name type="common">Alkalihalobacillus clausii</name>
    <dbReference type="NCBI Taxonomy" id="79880"/>
    <lineage>
        <taxon>Bacteria</taxon>
        <taxon>Bacillati</taxon>
        <taxon>Bacillota</taxon>
        <taxon>Bacilli</taxon>
        <taxon>Bacillales</taxon>
        <taxon>Bacillaceae</taxon>
        <taxon>Shouchella</taxon>
    </lineage>
</organism>
<feature type="transmembrane region" description="Helical" evidence="1">
    <location>
        <begin position="83"/>
        <end position="104"/>
    </location>
</feature>
<accession>A0A268S5X0</accession>
<reference evidence="2 3" key="1">
    <citation type="submission" date="2017-07" db="EMBL/GenBank/DDBJ databases">
        <title>Isolation and whole genome analysis of endospore-forming bacteria from heroin.</title>
        <authorList>
            <person name="Kalinowski J."/>
            <person name="Ahrens B."/>
            <person name="Al-Dilaimi A."/>
            <person name="Winkler A."/>
            <person name="Wibberg D."/>
            <person name="Schleenbecker U."/>
            <person name="Ruckert C."/>
            <person name="Wolfel R."/>
            <person name="Grass G."/>
        </authorList>
    </citation>
    <scope>NUCLEOTIDE SEQUENCE [LARGE SCALE GENOMIC DNA]</scope>
    <source>
        <strain evidence="2 3">7523-2</strain>
    </source>
</reference>
<protein>
    <submittedName>
        <fullName evidence="2">Uncharacterized protein</fullName>
    </submittedName>
</protein>
<sequence>MVLFFLELGEVDTMSTDKKADSLLKSTFWAILPAIVVAIVLFLVDRSSLELNVREKDNVATNFMGLFPERFFSETFAPYELPLFNLILGLVIAFTIIVVVWQVIARAISNR</sequence>
<evidence type="ECO:0000256" key="1">
    <source>
        <dbReference type="SAM" id="Phobius"/>
    </source>
</evidence>
<keyword evidence="1" id="KW-1133">Transmembrane helix</keyword>
<gene>
    <name evidence="2" type="ORF">CHH61_01645</name>
</gene>
<dbReference type="EMBL" id="NPBS01000008">
    <property type="protein sequence ID" value="PAF27807.1"/>
    <property type="molecule type" value="Genomic_DNA"/>
</dbReference>
<feature type="transmembrane region" description="Helical" evidence="1">
    <location>
        <begin position="23"/>
        <end position="44"/>
    </location>
</feature>
<evidence type="ECO:0000313" key="3">
    <source>
        <dbReference type="Proteomes" id="UP000216133"/>
    </source>
</evidence>
<name>A0A268S5X0_SHOCL</name>
<keyword evidence="1" id="KW-0812">Transmembrane</keyword>
<keyword evidence="1" id="KW-0472">Membrane</keyword>
<proteinExistence type="predicted"/>